<feature type="transmembrane region" description="Helical" evidence="5">
    <location>
        <begin position="207"/>
        <end position="230"/>
    </location>
</feature>
<feature type="transmembrane region" description="Helical" evidence="5">
    <location>
        <begin position="273"/>
        <end position="296"/>
    </location>
</feature>
<proteinExistence type="predicted"/>
<dbReference type="Proteomes" id="UP000830167">
    <property type="component" value="Chromosome"/>
</dbReference>
<feature type="transmembrane region" description="Helical" evidence="5">
    <location>
        <begin position="242"/>
        <end position="261"/>
    </location>
</feature>
<gene>
    <name evidence="6" type="ORF">LSG31_04250</name>
</gene>
<dbReference type="InterPro" id="IPR050475">
    <property type="entry name" value="Prenyltransferase_related"/>
</dbReference>
<dbReference type="EMBL" id="CP089291">
    <property type="protein sequence ID" value="UOF91472.1"/>
    <property type="molecule type" value="Genomic_DNA"/>
</dbReference>
<evidence type="ECO:0000256" key="1">
    <source>
        <dbReference type="ARBA" id="ARBA00004141"/>
    </source>
</evidence>
<evidence type="ECO:0000256" key="5">
    <source>
        <dbReference type="SAM" id="Phobius"/>
    </source>
</evidence>
<accession>A0ABY4CLU5</accession>
<feature type="transmembrane region" description="Helical" evidence="5">
    <location>
        <begin position="94"/>
        <end position="115"/>
    </location>
</feature>
<keyword evidence="2 5" id="KW-0812">Transmembrane</keyword>
<evidence type="ECO:0000313" key="7">
    <source>
        <dbReference type="Proteomes" id="UP000830167"/>
    </source>
</evidence>
<dbReference type="PANTHER" id="PTHR42723">
    <property type="entry name" value="CHLOROPHYLL SYNTHASE"/>
    <property type="match status" value="1"/>
</dbReference>
<comment type="subcellular location">
    <subcellularLocation>
        <location evidence="1">Membrane</location>
        <topology evidence="1">Multi-pass membrane protein</topology>
    </subcellularLocation>
</comment>
<organism evidence="6 7">
    <name type="scientific">Fodinisporobacter ferrooxydans</name>
    <dbReference type="NCBI Taxonomy" id="2901836"/>
    <lineage>
        <taxon>Bacteria</taxon>
        <taxon>Bacillati</taxon>
        <taxon>Bacillota</taxon>
        <taxon>Bacilli</taxon>
        <taxon>Bacillales</taxon>
        <taxon>Alicyclobacillaceae</taxon>
        <taxon>Fodinisporobacter</taxon>
    </lineage>
</organism>
<evidence type="ECO:0000313" key="6">
    <source>
        <dbReference type="EMBL" id="UOF91472.1"/>
    </source>
</evidence>
<reference evidence="6" key="1">
    <citation type="submission" date="2021-12" db="EMBL/GenBank/DDBJ databases">
        <title>Alicyclobacillaceae gen. nov., sp. nov., isolated from chalcocite enrichment system.</title>
        <authorList>
            <person name="Jiang Z."/>
        </authorList>
    </citation>
    <scope>NUCLEOTIDE SEQUENCE</scope>
    <source>
        <strain evidence="6">MYW30-H2</strain>
    </source>
</reference>
<keyword evidence="6" id="KW-0328">Glycosyltransferase</keyword>
<evidence type="ECO:0000256" key="4">
    <source>
        <dbReference type="ARBA" id="ARBA00023136"/>
    </source>
</evidence>
<keyword evidence="3 5" id="KW-1133">Transmembrane helix</keyword>
<evidence type="ECO:0000256" key="3">
    <source>
        <dbReference type="ARBA" id="ARBA00022989"/>
    </source>
</evidence>
<feature type="transmembrane region" description="Helical" evidence="5">
    <location>
        <begin position="143"/>
        <end position="163"/>
    </location>
</feature>
<feature type="transmembrane region" description="Helical" evidence="5">
    <location>
        <begin position="52"/>
        <end position="73"/>
    </location>
</feature>
<feature type="transmembrane region" description="Helical" evidence="5">
    <location>
        <begin position="169"/>
        <end position="186"/>
    </location>
</feature>
<dbReference type="CDD" id="cd13963">
    <property type="entry name" value="PT_UbiA_2"/>
    <property type="match status" value="1"/>
</dbReference>
<feature type="transmembrane region" description="Helical" evidence="5">
    <location>
        <begin position="30"/>
        <end position="46"/>
    </location>
</feature>
<keyword evidence="4 5" id="KW-0472">Membrane</keyword>
<keyword evidence="7" id="KW-1185">Reference proteome</keyword>
<dbReference type="Gene3D" id="1.10.357.140">
    <property type="entry name" value="UbiA prenyltransferase"/>
    <property type="match status" value="1"/>
</dbReference>
<sequence>MKTIVRYNTSILFGSFCVLQIIRPKQWIKNFYVFAALIFSGNLLNIERALVVTYTFLIFCLISSSVYVLNDIIDVKKDKEHPVKKYRPLPSGKMSIPLAILWLIILIIFSVFTSIYLGKGLLLIILLYFAVNIAYSFYFKHIFLIEALIVGFGFVLRAFAGAVVLNVQISPWLFVCTILLSTFIILGKRRSELMRLSDNARHHRRVLEFYSIQLLDQFITIIVATTIMAYSVYTFSAANRYAMMYTIPFVIYGLFRYLYILHIKESGDAPEEVLLGDVPTLINIGLWTITSFLVLYDPFKWL</sequence>
<feature type="transmembrane region" description="Helical" evidence="5">
    <location>
        <begin position="121"/>
        <end position="138"/>
    </location>
</feature>
<protein>
    <submittedName>
        <fullName evidence="6">Decaprenyl-phosphate phosphoribosyltransferase</fullName>
        <ecNumber evidence="6">2.4.2.45</ecNumber>
    </submittedName>
</protein>
<dbReference type="GO" id="GO:0016757">
    <property type="term" value="F:glycosyltransferase activity"/>
    <property type="evidence" value="ECO:0007669"/>
    <property type="project" value="UniProtKB-KW"/>
</dbReference>
<dbReference type="NCBIfam" id="NF008977">
    <property type="entry name" value="PRK12324.1-2"/>
    <property type="match status" value="1"/>
</dbReference>
<keyword evidence="6" id="KW-0808">Transferase</keyword>
<dbReference type="PANTHER" id="PTHR42723:SF1">
    <property type="entry name" value="CHLOROPHYLL SYNTHASE, CHLOROPLASTIC"/>
    <property type="match status" value="1"/>
</dbReference>
<evidence type="ECO:0000256" key="2">
    <source>
        <dbReference type="ARBA" id="ARBA00022692"/>
    </source>
</evidence>
<name>A0ABY4CLU5_9BACL</name>
<dbReference type="InterPro" id="IPR044878">
    <property type="entry name" value="UbiA_sf"/>
</dbReference>
<dbReference type="EC" id="2.4.2.45" evidence="6"/>
<dbReference type="RefSeq" id="WP_347438164.1">
    <property type="nucleotide sequence ID" value="NZ_CP089291.1"/>
</dbReference>
<dbReference type="InterPro" id="IPR000537">
    <property type="entry name" value="UbiA_prenyltransferase"/>
</dbReference>
<dbReference type="Pfam" id="PF01040">
    <property type="entry name" value="UbiA"/>
    <property type="match status" value="1"/>
</dbReference>